<dbReference type="PANTHER" id="PTHR47533">
    <property type="entry name" value="PROTEIN CBG21859"/>
    <property type="match status" value="1"/>
</dbReference>
<dbReference type="AlphaFoldDB" id="A0A6G0XNS8"/>
<dbReference type="Proteomes" id="UP000481153">
    <property type="component" value="Unassembled WGS sequence"/>
</dbReference>
<proteinExistence type="predicted"/>
<dbReference type="Gene3D" id="3.40.50.1820">
    <property type="entry name" value="alpha/beta hydrolase"/>
    <property type="match status" value="1"/>
</dbReference>
<dbReference type="Pfam" id="PF06342">
    <property type="entry name" value="DUF1057"/>
    <property type="match status" value="1"/>
</dbReference>
<dbReference type="InterPro" id="IPR010463">
    <property type="entry name" value="DUF1057"/>
</dbReference>
<dbReference type="VEuPathDB" id="FungiDB:AeMF1_012590"/>
<evidence type="ECO:0000313" key="2">
    <source>
        <dbReference type="Proteomes" id="UP000481153"/>
    </source>
</evidence>
<protein>
    <recommendedName>
        <fullName evidence="3">AB hydrolase-1 domain-containing protein</fullName>
    </recommendedName>
</protein>
<gene>
    <name evidence="1" type="ORF">Ae201684_003071</name>
</gene>
<dbReference type="EMBL" id="VJMJ01000034">
    <property type="protein sequence ID" value="KAF0741880.1"/>
    <property type="molecule type" value="Genomic_DNA"/>
</dbReference>
<evidence type="ECO:0008006" key="3">
    <source>
        <dbReference type="Google" id="ProtNLM"/>
    </source>
</evidence>
<keyword evidence="2" id="KW-1185">Reference proteome</keyword>
<evidence type="ECO:0000313" key="1">
    <source>
        <dbReference type="EMBL" id="KAF0741880.1"/>
    </source>
</evidence>
<reference evidence="1 2" key="1">
    <citation type="submission" date="2019-07" db="EMBL/GenBank/DDBJ databases">
        <title>Genomics analysis of Aphanomyces spp. identifies a new class of oomycete effector associated with host adaptation.</title>
        <authorList>
            <person name="Gaulin E."/>
        </authorList>
    </citation>
    <scope>NUCLEOTIDE SEQUENCE [LARGE SCALE GENOMIC DNA]</scope>
    <source>
        <strain evidence="1 2">ATCC 201684</strain>
    </source>
</reference>
<dbReference type="SUPFAM" id="SSF53474">
    <property type="entry name" value="alpha/beta-Hydrolases"/>
    <property type="match status" value="1"/>
</dbReference>
<organism evidence="1 2">
    <name type="scientific">Aphanomyces euteiches</name>
    <dbReference type="NCBI Taxonomy" id="100861"/>
    <lineage>
        <taxon>Eukaryota</taxon>
        <taxon>Sar</taxon>
        <taxon>Stramenopiles</taxon>
        <taxon>Oomycota</taxon>
        <taxon>Saprolegniomycetes</taxon>
        <taxon>Saprolegniales</taxon>
        <taxon>Verrucalvaceae</taxon>
        <taxon>Aphanomyces</taxon>
    </lineage>
</organism>
<dbReference type="PANTHER" id="PTHR47533:SF4">
    <property type="entry name" value="AB HYDROLASE-1 DOMAIN-CONTAINING PROTEIN"/>
    <property type="match status" value="1"/>
</dbReference>
<name>A0A6G0XNS8_9STRA</name>
<accession>A0A6G0XNS8</accession>
<sequence length="287" mass="31552">MEKAPVETEKTYRLANGHDVHYFVYGSTEPTTTLVFIHGAAGSHNVFKYMIPLLLRPRVRVVAFDVPGNGRTSAAAAGGLALTEQTIAEALKEALEGMDETAKRGYFLVGQSAGGSTAMQIAAQTNGLQGLAILNSVGLRPHRHARPFFLFVFFSWLLSVSKWTRPLALRFIRWFTVTLTAIYPKTTTNDTILYSQLRVASVNFARLKTSVEQVRAKGVPTFVANTTNDPVMEKEISRELAQAFGQAVVHKEFSSGGHMIQKTQAKALSEALLQWTDSIQLQPLGKL</sequence>
<comment type="caution">
    <text evidence="1">The sequence shown here is derived from an EMBL/GenBank/DDBJ whole genome shotgun (WGS) entry which is preliminary data.</text>
</comment>
<dbReference type="InterPro" id="IPR029058">
    <property type="entry name" value="AB_hydrolase_fold"/>
</dbReference>